<reference evidence="2 3" key="1">
    <citation type="submission" date="2020-08" db="EMBL/GenBank/DDBJ databases">
        <authorList>
            <person name="Liu C."/>
            <person name="Sun Q."/>
        </authorList>
    </citation>
    <scope>NUCLEOTIDE SEQUENCE [LARGE SCALE GENOMIC DNA]</scope>
    <source>
        <strain evidence="2 3">NSJ-4</strain>
    </source>
</reference>
<dbReference type="PANTHER" id="PTHR46333:SF2">
    <property type="entry name" value="CYTOKINESIS PROTEIN 3"/>
    <property type="match status" value="1"/>
</dbReference>
<dbReference type="Pfam" id="PF07538">
    <property type="entry name" value="ChW"/>
    <property type="match status" value="6"/>
</dbReference>
<dbReference type="EMBL" id="CP060632">
    <property type="protein sequence ID" value="QNM00656.1"/>
    <property type="molecule type" value="Genomic_DNA"/>
</dbReference>
<sequence length="819" mass="91287">MRNKTKRRLYRVISLLVCMLMVVMNIHIVQVHAAEKSYQYCQTKTEKGVTFKVEWDEPKLGEETVFHLSATGGNASNKYYMTSPNYSNPGSTEREMLVDPTYSEWKNYTKECSTYDLKFKMTASGTYYFRFYVMNMSSPVVYFSIDVTISVSDADHPSVDSIVESAVAQCNRKTTGSDYDRALWLHNWLNAKLEYDKTLAWCSAEGALTRGLGTCESYQRAYAKLLTATGIPNERIEDRADNHTWNAVKLDGEWYQVDCTWDDTSEHWYDFDQRYMYFGLTDELMAIAHEHHADLYTTSGYQTRSTSLANNYLVRNGDAARWAEAYRARIQAKLDARETTFTIAADNSSYPPSYSGILNGITAYAINQMDWSCGNFDVSLQATGSATQFTFRVSYVEEHTEHRWDAGTVTKAATCTQKGIRTYRCTAAGCKQTRTEELPALGHSMTRVVSERVAPTNQNDGREQVIGCSRCDYTEGGAAISKLASVAYSTHVQSIGWQDVRYNGTMAGTSGMAKRLEAIRINIQNESNLGIQYTTHCQTYGWLPWSYNGETNGTSGESKRLEAIKIQLTGADAGKYDVYYRVHAQSFGWLGWAKNGEPSGTAGLAKRLEGIQIVVLPAGSAAPSVNYAGVNASGSAYRTRAYVNGTSSNSIAIPGYNSQPNVMYKTHVQSFGWQNWKLNGDCSGTFGKSKRLEGINIKLSNCGYSGSVQYRTHIQSYGWESGWKQDGAMSGTSGQAKRLEAIQIRLTGEMAQHYDIYYRVHAQHFGWLGWAKNGESSGTAGYAYRLEGIQILLVPKGAAAPASNYGGMIQNNPNTFIAR</sequence>
<evidence type="ECO:0000313" key="3">
    <source>
        <dbReference type="Proteomes" id="UP000515819"/>
    </source>
</evidence>
<dbReference type="InterPro" id="IPR002931">
    <property type="entry name" value="Transglutaminase-like"/>
</dbReference>
<gene>
    <name evidence="2" type="ORF">H9Q76_05070</name>
</gene>
<dbReference type="SUPFAM" id="SSF54001">
    <property type="entry name" value="Cysteine proteinases"/>
    <property type="match status" value="1"/>
</dbReference>
<dbReference type="AlphaFoldDB" id="A0A7G9FQ24"/>
<accession>A0A7G9FQ24</accession>
<keyword evidence="3" id="KW-1185">Reference proteome</keyword>
<dbReference type="KEGG" id="wcp:H9Q76_05070"/>
<dbReference type="InterPro" id="IPR006637">
    <property type="entry name" value="ChW"/>
</dbReference>
<protein>
    <recommendedName>
        <fullName evidence="1">Transglutaminase-like domain-containing protein</fullName>
    </recommendedName>
</protein>
<evidence type="ECO:0000313" key="2">
    <source>
        <dbReference type="EMBL" id="QNM00656.1"/>
    </source>
</evidence>
<dbReference type="Proteomes" id="UP000515819">
    <property type="component" value="Chromosome"/>
</dbReference>
<dbReference type="SMART" id="SM00460">
    <property type="entry name" value="TGc"/>
    <property type="match status" value="1"/>
</dbReference>
<feature type="domain" description="Transglutaminase-like" evidence="1">
    <location>
        <begin position="207"/>
        <end position="261"/>
    </location>
</feature>
<dbReference type="Gene3D" id="3.10.620.30">
    <property type="match status" value="1"/>
</dbReference>
<dbReference type="GO" id="GO:0005737">
    <property type="term" value="C:cytoplasm"/>
    <property type="evidence" value="ECO:0007669"/>
    <property type="project" value="TreeGrafter"/>
</dbReference>
<organism evidence="2 3">
    <name type="scientific">Wujia chipingensis</name>
    <dbReference type="NCBI Taxonomy" id="2763670"/>
    <lineage>
        <taxon>Bacteria</taxon>
        <taxon>Bacillati</taxon>
        <taxon>Bacillota</taxon>
        <taxon>Clostridia</taxon>
        <taxon>Lachnospirales</taxon>
        <taxon>Lachnospiraceae</taxon>
        <taxon>Wujia</taxon>
    </lineage>
</organism>
<evidence type="ECO:0000259" key="1">
    <source>
        <dbReference type="SMART" id="SM00460"/>
    </source>
</evidence>
<dbReference type="InterPro" id="IPR052557">
    <property type="entry name" value="CAP/Cytokinesis_protein"/>
</dbReference>
<dbReference type="PANTHER" id="PTHR46333">
    <property type="entry name" value="CYTOKINESIS PROTEIN 3"/>
    <property type="match status" value="1"/>
</dbReference>
<dbReference type="SMART" id="SM00728">
    <property type="entry name" value="ChW"/>
    <property type="match status" value="6"/>
</dbReference>
<dbReference type="Pfam" id="PF01841">
    <property type="entry name" value="Transglut_core"/>
    <property type="match status" value="1"/>
</dbReference>
<proteinExistence type="predicted"/>
<dbReference type="RefSeq" id="WP_249321780.1">
    <property type="nucleotide sequence ID" value="NZ_CP060632.1"/>
</dbReference>
<name>A0A7G9FQ24_9FIRM</name>
<dbReference type="InterPro" id="IPR038765">
    <property type="entry name" value="Papain-like_cys_pep_sf"/>
</dbReference>